<proteinExistence type="predicted"/>
<keyword evidence="3" id="KW-1185">Reference proteome</keyword>
<evidence type="ECO:0008006" key="4">
    <source>
        <dbReference type="Google" id="ProtNLM"/>
    </source>
</evidence>
<evidence type="ECO:0000256" key="1">
    <source>
        <dbReference type="SAM" id="Phobius"/>
    </source>
</evidence>
<accession>A0A135P5W7</accession>
<protein>
    <recommendedName>
        <fullName evidence="4">Transmembrane protein</fullName>
    </recommendedName>
</protein>
<dbReference type="AlphaFoldDB" id="A0A135P5W7"/>
<feature type="transmembrane region" description="Helical" evidence="1">
    <location>
        <begin position="12"/>
        <end position="32"/>
    </location>
</feature>
<evidence type="ECO:0000313" key="2">
    <source>
        <dbReference type="EMBL" id="KXG86831.1"/>
    </source>
</evidence>
<keyword evidence="1" id="KW-0472">Membrane</keyword>
<gene>
    <name evidence="2" type="ORF">ATO67_02155</name>
</gene>
<dbReference type="RefSeq" id="WP_067643626.1">
    <property type="nucleotide sequence ID" value="NZ_KQ961023.1"/>
</dbReference>
<keyword evidence="1" id="KW-0812">Transmembrane</keyword>
<dbReference type="Proteomes" id="UP000070498">
    <property type="component" value="Unassembled WGS sequence"/>
</dbReference>
<feature type="transmembrane region" description="Helical" evidence="1">
    <location>
        <begin position="88"/>
        <end position="103"/>
    </location>
</feature>
<dbReference type="EMBL" id="LNUW01000015">
    <property type="protein sequence ID" value="KXG86831.1"/>
    <property type="molecule type" value="Genomic_DNA"/>
</dbReference>
<name>A0A135P5W7_9HYPH</name>
<evidence type="ECO:0000313" key="3">
    <source>
        <dbReference type="Proteomes" id="UP000070498"/>
    </source>
</evidence>
<keyword evidence="1" id="KW-1133">Transmembrane helix</keyword>
<organism evidence="2 3">
    <name type="scientific">Agrobacterium bohemicum</name>
    <dbReference type="NCBI Taxonomy" id="2052828"/>
    <lineage>
        <taxon>Bacteria</taxon>
        <taxon>Pseudomonadati</taxon>
        <taxon>Pseudomonadota</taxon>
        <taxon>Alphaproteobacteria</taxon>
        <taxon>Hyphomicrobiales</taxon>
        <taxon>Rhizobiaceae</taxon>
        <taxon>Rhizobium/Agrobacterium group</taxon>
        <taxon>Agrobacterium</taxon>
    </lineage>
</organism>
<sequence length="106" mass="12565">MHIDWALIQRDWDWAGHMLEAIIMAAIVSLLARSFVKWRDAVIVGLAFAAGHFHGREKRDYEVSVHMQPPHLEGYYFWNWSWDQATDFWPAALLCVALLLWWIRKN</sequence>
<reference evidence="2 3" key="1">
    <citation type="submission" date="2015-11" db="EMBL/GenBank/DDBJ databases">
        <title>Draft genome sequence of Agrobacterium sp. R89-1.</title>
        <authorList>
            <person name="Zahradnik J."/>
            <person name="Kyslikova E."/>
            <person name="Palyzova A."/>
            <person name="Kyslik P."/>
        </authorList>
    </citation>
    <scope>NUCLEOTIDE SEQUENCE [LARGE SCALE GENOMIC DNA]</scope>
    <source>
        <strain evidence="2 3">R89-1</strain>
    </source>
</reference>
<comment type="caution">
    <text evidence="2">The sequence shown here is derived from an EMBL/GenBank/DDBJ whole genome shotgun (WGS) entry which is preliminary data.</text>
</comment>